<organism evidence="1 2">
    <name type="scientific">Treponema parvum</name>
    <dbReference type="NCBI Taxonomy" id="138851"/>
    <lineage>
        <taxon>Bacteria</taxon>
        <taxon>Pseudomonadati</taxon>
        <taxon>Spirochaetota</taxon>
        <taxon>Spirochaetia</taxon>
        <taxon>Spirochaetales</taxon>
        <taxon>Treponemataceae</taxon>
        <taxon>Treponema</taxon>
    </lineage>
</organism>
<evidence type="ECO:0000313" key="2">
    <source>
        <dbReference type="Proteomes" id="UP000671908"/>
    </source>
</evidence>
<dbReference type="KEGG" id="tpav:HRQ91_10095"/>
<dbReference type="Proteomes" id="UP000671908">
    <property type="component" value="Chromosome"/>
</dbReference>
<accession>A0A975F5M3</accession>
<dbReference type="RefSeq" id="WP_210119426.1">
    <property type="nucleotide sequence ID" value="NZ_CP054142.1"/>
</dbReference>
<evidence type="ECO:0000313" key="1">
    <source>
        <dbReference type="EMBL" id="QTQ14785.1"/>
    </source>
</evidence>
<proteinExistence type="predicted"/>
<dbReference type="AlphaFoldDB" id="A0A975F5M3"/>
<sequence length="130" mass="13706">MISNIRSLNAYSYSGLSRSGGTAGKLYVPVNPSSVIYAQFSHISGIAARKGQNGVSINKIQILNTLIDNLNKIKSGNFPKADSTMSEAQAEVLIKNYQSQIRSAAETANAAPYALAGVQPQAGALFSIDV</sequence>
<dbReference type="EMBL" id="CP054142">
    <property type="protein sequence ID" value="QTQ14785.1"/>
    <property type="molecule type" value="Genomic_DNA"/>
</dbReference>
<gene>
    <name evidence="1" type="ORF">HRQ91_10095</name>
</gene>
<protein>
    <submittedName>
        <fullName evidence="1">Uncharacterized protein</fullName>
    </submittedName>
</protein>
<reference evidence="1 2" key="1">
    <citation type="journal article" date="2021" name="Microbiol. Resour. Announc.">
        <title>Complete Genome Sequences of Three Human Oral Treponema parvum Isolates.</title>
        <authorList>
            <person name="Zeng H."/>
            <person name="Watt R.M."/>
        </authorList>
    </citation>
    <scope>NUCLEOTIDE SEQUENCE [LARGE SCALE GENOMIC DNA]</scope>
    <source>
        <strain evidence="1 2">ATCC 700770</strain>
    </source>
</reference>
<keyword evidence="2" id="KW-1185">Reference proteome</keyword>
<name>A0A975F5M3_9SPIR</name>